<evidence type="ECO:0000313" key="3">
    <source>
        <dbReference type="EMBL" id="RIW16956.1"/>
    </source>
</evidence>
<proteinExistence type="predicted"/>
<keyword evidence="2" id="KW-0812">Transmembrane</keyword>
<evidence type="ECO:0000256" key="1">
    <source>
        <dbReference type="SAM" id="MobiDB-lite"/>
    </source>
</evidence>
<protein>
    <submittedName>
        <fullName evidence="3">MSHA biogenesis protein MshA</fullName>
    </submittedName>
</protein>
<keyword evidence="2" id="KW-1133">Transmembrane helix</keyword>
<reference evidence="3 4" key="1">
    <citation type="submission" date="2018-08" db="EMBL/GenBank/DDBJ databases">
        <title>Vibrio harveyi strains pathogenic to white snook Centropomus viridis Lockington (1877) and potential probiotic bacteria.</title>
        <authorList>
            <person name="Soto-Rodriguez S."/>
            <person name="Gomez-Gil B."/>
            <person name="Lozano-Olvera R."/>
        </authorList>
    </citation>
    <scope>NUCLEOTIDE SEQUENCE [LARGE SCALE GENOMIC DNA]</scope>
    <source>
        <strain evidence="3 4">CAIM 1508</strain>
    </source>
</reference>
<comment type="caution">
    <text evidence="3">The sequence shown here is derived from an EMBL/GenBank/DDBJ whole genome shotgun (WGS) entry which is preliminary data.</text>
</comment>
<sequence length="79" mass="9131">MVHMRKSSGLSAIEFVVVLIILGVIGYVVLPRFISFEPETYEAKWEQTKQTAEHVSETLSNKETYDRIEEELERSKGEK</sequence>
<feature type="compositionally biased region" description="Basic and acidic residues" evidence="1">
    <location>
        <begin position="63"/>
        <end position="79"/>
    </location>
</feature>
<feature type="transmembrane region" description="Helical" evidence="2">
    <location>
        <begin position="12"/>
        <end position="30"/>
    </location>
</feature>
<feature type="region of interest" description="Disordered" evidence="1">
    <location>
        <begin position="52"/>
        <end position="79"/>
    </location>
</feature>
<name>A0A8B3DQN1_VIBHA</name>
<gene>
    <name evidence="3" type="ORF">DS957_004990</name>
</gene>
<dbReference type="AlphaFoldDB" id="A0A8B3DQN1"/>
<organism evidence="3 4">
    <name type="scientific">Vibrio harveyi</name>
    <name type="common">Beneckea harveyi</name>
    <dbReference type="NCBI Taxonomy" id="669"/>
    <lineage>
        <taxon>Bacteria</taxon>
        <taxon>Pseudomonadati</taxon>
        <taxon>Pseudomonadota</taxon>
        <taxon>Gammaproteobacteria</taxon>
        <taxon>Vibrionales</taxon>
        <taxon>Vibrionaceae</taxon>
        <taxon>Vibrio</taxon>
    </lineage>
</organism>
<dbReference type="Proteomes" id="UP000253437">
    <property type="component" value="Unassembled WGS sequence"/>
</dbReference>
<keyword evidence="2" id="KW-0472">Membrane</keyword>
<accession>A0A8B3DQN1</accession>
<dbReference type="EMBL" id="QOUW02000010">
    <property type="protein sequence ID" value="RIW16956.1"/>
    <property type="molecule type" value="Genomic_DNA"/>
</dbReference>
<evidence type="ECO:0000256" key="2">
    <source>
        <dbReference type="SAM" id="Phobius"/>
    </source>
</evidence>
<evidence type="ECO:0000313" key="4">
    <source>
        <dbReference type="Proteomes" id="UP000253437"/>
    </source>
</evidence>